<reference evidence="4 5" key="1">
    <citation type="journal article" date="2018" name="Mol. Plant">
        <title>The genome of Artemisia annua provides insight into the evolution of Asteraceae family and artemisinin biosynthesis.</title>
        <authorList>
            <person name="Shen Q."/>
            <person name="Zhang L."/>
            <person name="Liao Z."/>
            <person name="Wang S."/>
            <person name="Yan T."/>
            <person name="Shi P."/>
            <person name="Liu M."/>
            <person name="Fu X."/>
            <person name="Pan Q."/>
            <person name="Wang Y."/>
            <person name="Lv Z."/>
            <person name="Lu X."/>
            <person name="Zhang F."/>
            <person name="Jiang W."/>
            <person name="Ma Y."/>
            <person name="Chen M."/>
            <person name="Hao X."/>
            <person name="Li L."/>
            <person name="Tang Y."/>
            <person name="Lv G."/>
            <person name="Zhou Y."/>
            <person name="Sun X."/>
            <person name="Brodelius P.E."/>
            <person name="Rose J.K.C."/>
            <person name="Tang K."/>
        </authorList>
    </citation>
    <scope>NUCLEOTIDE SEQUENCE [LARGE SCALE GENOMIC DNA]</scope>
    <source>
        <strain evidence="5">cv. Huhao1</strain>
        <tissue evidence="4">Leaf</tissue>
    </source>
</reference>
<evidence type="ECO:0000256" key="1">
    <source>
        <dbReference type="PROSITE-ProRule" id="PRU00176"/>
    </source>
</evidence>
<dbReference type="SUPFAM" id="SSF54928">
    <property type="entry name" value="RNA-binding domain, RBD"/>
    <property type="match status" value="1"/>
</dbReference>
<evidence type="ECO:0000259" key="3">
    <source>
        <dbReference type="PROSITE" id="PS50102"/>
    </source>
</evidence>
<dbReference type="PANTHER" id="PTHR34427">
    <property type="entry name" value="DUF4283 DOMAIN PROTEIN"/>
    <property type="match status" value="1"/>
</dbReference>
<dbReference type="PANTHER" id="PTHR34427:SF5">
    <property type="entry name" value="DUF4283 DOMAIN-CONTAINING PROTEIN"/>
    <property type="match status" value="1"/>
</dbReference>
<dbReference type="Pfam" id="PF00076">
    <property type="entry name" value="RRM_1"/>
    <property type="match status" value="1"/>
</dbReference>
<comment type="caution">
    <text evidence="4">The sequence shown here is derived from an EMBL/GenBank/DDBJ whole genome shotgun (WGS) entry which is preliminary data.</text>
</comment>
<proteinExistence type="predicted"/>
<dbReference type="SMART" id="SM00360">
    <property type="entry name" value="RRM"/>
    <property type="match status" value="1"/>
</dbReference>
<sequence length="614" mass="69555">MGSFKTKEDDVARISTSIYITNFPESISAKELFHSCKVYGHVVDSFIPTKRAKNGKRFGFVRFIKVFNVERLVSNLCMVWINRHKLHANIARFQRDVASGSNVGAKTAGGFRDKKTNVFSSEKENVKGTNVNRGGGDFILLDDSCEVTYDLDSYTMGELKQFSSINNIRVMLANEGFNILNVAYLGGLWVMIELDSANTKSKLLQHVGVASWFNQICNAQADFVSREWVVWVDIEGVPLHAWSYNTFKKIGSKWGEMLDLEESKDTLFARKRICIKTKQEDNILEKFKITIRGKVFVVRAKELFVWTPEFKYITEGMFGMDDNSVSGDVQAGGKADNTTYSDDESDVEGVSETIFGNQDDNTANDHVQEQIGQNAEGSYDPFNIYDLLHKKDAGVTPSEVNTSFTHPPGFTPEKDKNNANEKEQIQKDTVCSQNRSEGLSSRIVADEQQEDHPIMENNNIDIVNNKMGGSILEDLMKQLHELKESDARDSFQKAKIQWAIEGDENSKFFHGVINRKRANLAIRGVMVDGEWVDDPSRIKEVFRTHFATCFQTPNVNRSRLAFEFPKTLNPEQHSARFSSIWSTIIREVYALKNQGIDLISHCKIRIGDGLLTRF</sequence>
<gene>
    <name evidence="4" type="ORF">CTI12_AA041880</name>
</gene>
<feature type="compositionally biased region" description="Polar residues" evidence="2">
    <location>
        <begin position="427"/>
        <end position="437"/>
    </location>
</feature>
<dbReference type="CDD" id="cd00590">
    <property type="entry name" value="RRM_SF"/>
    <property type="match status" value="1"/>
</dbReference>
<keyword evidence="1" id="KW-0694">RNA-binding</keyword>
<accession>A0A2U1QDS5</accession>
<dbReference type="Proteomes" id="UP000245207">
    <property type="component" value="Unassembled WGS sequence"/>
</dbReference>
<evidence type="ECO:0000313" key="4">
    <source>
        <dbReference type="EMBL" id="PWA96169.1"/>
    </source>
</evidence>
<dbReference type="PROSITE" id="PS50102">
    <property type="entry name" value="RRM"/>
    <property type="match status" value="1"/>
</dbReference>
<dbReference type="InterPro" id="IPR035979">
    <property type="entry name" value="RBD_domain_sf"/>
</dbReference>
<dbReference type="GO" id="GO:0003723">
    <property type="term" value="F:RNA binding"/>
    <property type="evidence" value="ECO:0007669"/>
    <property type="project" value="UniProtKB-UniRule"/>
</dbReference>
<dbReference type="InterPro" id="IPR012677">
    <property type="entry name" value="Nucleotide-bd_a/b_plait_sf"/>
</dbReference>
<dbReference type="Gene3D" id="3.30.70.330">
    <property type="match status" value="1"/>
</dbReference>
<feature type="region of interest" description="Disordered" evidence="2">
    <location>
        <begin position="398"/>
        <end position="437"/>
    </location>
</feature>
<evidence type="ECO:0000256" key="2">
    <source>
        <dbReference type="SAM" id="MobiDB-lite"/>
    </source>
</evidence>
<dbReference type="OrthoDB" id="1935089at2759"/>
<feature type="domain" description="RRM" evidence="3">
    <location>
        <begin position="16"/>
        <end position="93"/>
    </location>
</feature>
<protein>
    <recommendedName>
        <fullName evidence="3">RRM domain-containing protein</fullName>
    </recommendedName>
</protein>
<organism evidence="4 5">
    <name type="scientific">Artemisia annua</name>
    <name type="common">Sweet wormwood</name>
    <dbReference type="NCBI Taxonomy" id="35608"/>
    <lineage>
        <taxon>Eukaryota</taxon>
        <taxon>Viridiplantae</taxon>
        <taxon>Streptophyta</taxon>
        <taxon>Embryophyta</taxon>
        <taxon>Tracheophyta</taxon>
        <taxon>Spermatophyta</taxon>
        <taxon>Magnoliopsida</taxon>
        <taxon>eudicotyledons</taxon>
        <taxon>Gunneridae</taxon>
        <taxon>Pentapetalae</taxon>
        <taxon>asterids</taxon>
        <taxon>campanulids</taxon>
        <taxon>Asterales</taxon>
        <taxon>Asteraceae</taxon>
        <taxon>Asteroideae</taxon>
        <taxon>Anthemideae</taxon>
        <taxon>Artemisiinae</taxon>
        <taxon>Artemisia</taxon>
    </lineage>
</organism>
<keyword evidence="5" id="KW-1185">Reference proteome</keyword>
<evidence type="ECO:0000313" key="5">
    <source>
        <dbReference type="Proteomes" id="UP000245207"/>
    </source>
</evidence>
<dbReference type="EMBL" id="PKPP01000193">
    <property type="protein sequence ID" value="PWA96169.1"/>
    <property type="molecule type" value="Genomic_DNA"/>
</dbReference>
<dbReference type="InterPro" id="IPR000504">
    <property type="entry name" value="RRM_dom"/>
</dbReference>
<feature type="compositionally biased region" description="Basic and acidic residues" evidence="2">
    <location>
        <begin position="412"/>
        <end position="426"/>
    </location>
</feature>
<dbReference type="AlphaFoldDB" id="A0A2U1QDS5"/>
<name>A0A2U1QDS5_ARTAN</name>